<feature type="transmembrane region" description="Helical" evidence="1">
    <location>
        <begin position="42"/>
        <end position="59"/>
    </location>
</feature>
<gene>
    <name evidence="2" type="ORF">ACFPT7_19570</name>
</gene>
<reference evidence="3" key="1">
    <citation type="journal article" date="2019" name="Int. J. Syst. Evol. Microbiol.">
        <title>The Global Catalogue of Microorganisms (GCM) 10K type strain sequencing project: providing services to taxonomists for standard genome sequencing and annotation.</title>
        <authorList>
            <consortium name="The Broad Institute Genomics Platform"/>
            <consortium name="The Broad Institute Genome Sequencing Center for Infectious Disease"/>
            <person name="Wu L."/>
            <person name="Ma J."/>
        </authorList>
    </citation>
    <scope>NUCLEOTIDE SEQUENCE [LARGE SCALE GENOMIC DNA]</scope>
    <source>
        <strain evidence="3">JCM 4087</strain>
    </source>
</reference>
<dbReference type="RefSeq" id="WP_263333066.1">
    <property type="nucleotide sequence ID" value="NZ_JAGSYH010000001.1"/>
</dbReference>
<organism evidence="2 3">
    <name type="scientific">Acidicapsa dinghuensis</name>
    <dbReference type="NCBI Taxonomy" id="2218256"/>
    <lineage>
        <taxon>Bacteria</taxon>
        <taxon>Pseudomonadati</taxon>
        <taxon>Acidobacteriota</taxon>
        <taxon>Terriglobia</taxon>
        <taxon>Terriglobales</taxon>
        <taxon>Acidobacteriaceae</taxon>
        <taxon>Acidicapsa</taxon>
    </lineage>
</organism>
<feature type="transmembrane region" description="Helical" evidence="1">
    <location>
        <begin position="66"/>
        <end position="95"/>
    </location>
</feature>
<keyword evidence="1" id="KW-0472">Membrane</keyword>
<evidence type="ECO:0000256" key="1">
    <source>
        <dbReference type="SAM" id="Phobius"/>
    </source>
</evidence>
<dbReference type="Proteomes" id="UP001596091">
    <property type="component" value="Unassembled WGS sequence"/>
</dbReference>
<proteinExistence type="predicted"/>
<evidence type="ECO:0000313" key="3">
    <source>
        <dbReference type="Proteomes" id="UP001596091"/>
    </source>
</evidence>
<name>A0ABW1EJP9_9BACT</name>
<keyword evidence="1" id="KW-0812">Transmembrane</keyword>
<evidence type="ECO:0000313" key="2">
    <source>
        <dbReference type="EMBL" id="MFC5864516.1"/>
    </source>
</evidence>
<sequence length="104" mass="11475">MRTKMRETLFFKAFIFSLLINALVCSAGMLSDLAKPLQFLGYFARAVTAPPAFLIGWLIRPRTSSLPAIIGAGIAGLAFSVVFYAVVLWLVLLYMNRSSQKNAE</sequence>
<dbReference type="EMBL" id="JBHSPH010000010">
    <property type="protein sequence ID" value="MFC5864516.1"/>
    <property type="molecule type" value="Genomic_DNA"/>
</dbReference>
<keyword evidence="3" id="KW-1185">Reference proteome</keyword>
<comment type="caution">
    <text evidence="2">The sequence shown here is derived from an EMBL/GenBank/DDBJ whole genome shotgun (WGS) entry which is preliminary data.</text>
</comment>
<accession>A0ABW1EJP9</accession>
<protein>
    <submittedName>
        <fullName evidence="2">Uncharacterized protein</fullName>
    </submittedName>
</protein>
<feature type="transmembrane region" description="Helical" evidence="1">
    <location>
        <begin position="9"/>
        <end position="30"/>
    </location>
</feature>
<keyword evidence="1" id="KW-1133">Transmembrane helix</keyword>